<feature type="region of interest" description="Disordered" evidence="1">
    <location>
        <begin position="1"/>
        <end position="33"/>
    </location>
</feature>
<dbReference type="Proteomes" id="UP000015500">
    <property type="component" value="Chromosome"/>
</dbReference>
<accession>S5Z2U8</accession>
<dbReference type="STRING" id="1921421.M493_15740"/>
<keyword evidence="3" id="KW-1185">Reference proteome</keyword>
<proteinExistence type="predicted"/>
<evidence type="ECO:0000313" key="2">
    <source>
        <dbReference type="EMBL" id="AGT33364.1"/>
    </source>
</evidence>
<dbReference type="EMBL" id="CP006254">
    <property type="protein sequence ID" value="AGT33364.1"/>
    <property type="molecule type" value="Genomic_DNA"/>
</dbReference>
<dbReference type="HOGENOM" id="CLU_2879455_0_0_9"/>
<dbReference type="AlphaFoldDB" id="S5Z2U8"/>
<protein>
    <submittedName>
        <fullName evidence="2">Uncharacterized protein</fullName>
    </submittedName>
</protein>
<name>S5Z2U8_GEOG3</name>
<gene>
    <name evidence="2" type="ORF">M493_15740</name>
</gene>
<sequence length="63" mass="7099">MAAFSQGAKTKSRGKRPGAETARRKAVHMPAEGAGWRMTKREGWENVWMIAHFAMRWGNSQPV</sequence>
<organism evidence="2 3">
    <name type="scientific">Geobacillus genomosp. 3</name>
    <dbReference type="NCBI Taxonomy" id="1921421"/>
    <lineage>
        <taxon>Bacteria</taxon>
        <taxon>Bacillati</taxon>
        <taxon>Bacillota</taxon>
        <taxon>Bacilli</taxon>
        <taxon>Bacillales</taxon>
        <taxon>Anoxybacillaceae</taxon>
        <taxon>Geobacillus</taxon>
    </lineage>
</organism>
<reference evidence="2 3" key="1">
    <citation type="journal article" date="2014" name="Genome Announc.">
        <title>Complete Genome Sequence of the Thermophilic Polychlorinated Biphenyl Degrader Geobacillus sp. Strain JF8 (NBRC 109937).</title>
        <authorList>
            <person name="Shintani M."/>
            <person name="Ohtsubo Y."/>
            <person name="Fukuda K."/>
            <person name="Hosoyama A."/>
            <person name="Ohji S."/>
            <person name="Yamazoe A."/>
            <person name="Fujita N."/>
            <person name="Nagata Y."/>
            <person name="Tsuda M."/>
            <person name="Hatta T."/>
            <person name="Kimbara K."/>
        </authorList>
    </citation>
    <scope>NUCLEOTIDE SEQUENCE [LARGE SCALE GENOMIC DNA]</scope>
    <source>
        <strain evidence="2 3">JF8</strain>
    </source>
</reference>
<evidence type="ECO:0000313" key="3">
    <source>
        <dbReference type="Proteomes" id="UP000015500"/>
    </source>
</evidence>
<evidence type="ECO:0000256" key="1">
    <source>
        <dbReference type="SAM" id="MobiDB-lite"/>
    </source>
</evidence>
<dbReference type="KEGG" id="gjf:M493_15740"/>